<feature type="transmembrane region" description="Helical" evidence="1">
    <location>
        <begin position="136"/>
        <end position="158"/>
    </location>
</feature>
<keyword evidence="1" id="KW-0812">Transmembrane</keyword>
<feature type="transmembrane region" description="Helical" evidence="1">
    <location>
        <begin position="77"/>
        <end position="94"/>
    </location>
</feature>
<comment type="caution">
    <text evidence="2">The sequence shown here is derived from an EMBL/GenBank/DDBJ whole genome shotgun (WGS) entry which is preliminary data.</text>
</comment>
<gene>
    <name evidence="2" type="ORF">IXB50_17860</name>
</gene>
<protein>
    <submittedName>
        <fullName evidence="2">Uncharacterized protein</fullName>
    </submittedName>
</protein>
<feature type="transmembrane region" description="Helical" evidence="1">
    <location>
        <begin position="21"/>
        <end position="40"/>
    </location>
</feature>
<sequence length="457" mass="50406">MLNNEDFSKRRSNLVIENSTLIIIALSTAFFSRLLTYFGAPSPLNFFHFFAVLIVCGVVAYTSDIGDKEHIDIAGELAFGLLLLFICMVTSAIINNSGLINVLLQYLISAEPFILLLALVALPVNDRIFNKLKKWFLRFCFFNLFLALAQSVLIPAGIYPRRGGTIQDGIGGIFGGGGGSAANYISCTVSIYAALYFFTTCKSRPLWIRIGILLAAIYQAQVSDSKQVFLAFVVGGLILVLMNSVDPSKLLKYGIPTLLIIIIASWAYQNLDLAFLDAYKNWTRREGIFGLDGVATQTKIAAFPIVYSHYETPLNWFFGIGPGHSVTRLGGWMLEKYSSLLIPLGATIHPASAEVSQVVGSGWIAKESTIFFPLFTWAGLWGDFGFVGLAAYLYLGAIVWRRMCFNYMSKFLILSTVIFGFILTQMEEPGHMLTVAYILGLDLKEKVIVPDSNPLSS</sequence>
<feature type="transmembrane region" description="Helical" evidence="1">
    <location>
        <begin position="181"/>
        <end position="199"/>
    </location>
</feature>
<evidence type="ECO:0000313" key="3">
    <source>
        <dbReference type="Proteomes" id="UP000717364"/>
    </source>
</evidence>
<feature type="transmembrane region" description="Helical" evidence="1">
    <location>
        <begin position="228"/>
        <end position="245"/>
    </location>
</feature>
<organism evidence="2 3">
    <name type="scientific">Leptothoe spongobia TAU-MAC 1115</name>
    <dbReference type="NCBI Taxonomy" id="1967444"/>
    <lineage>
        <taxon>Bacteria</taxon>
        <taxon>Bacillati</taxon>
        <taxon>Cyanobacteriota</taxon>
        <taxon>Cyanophyceae</taxon>
        <taxon>Nodosilineales</taxon>
        <taxon>Cymatolegaceae</taxon>
        <taxon>Leptothoe</taxon>
        <taxon>Leptothoe spongobia</taxon>
    </lineage>
</organism>
<dbReference type="RefSeq" id="WP_215610361.1">
    <property type="nucleotide sequence ID" value="NZ_JADOES010000042.1"/>
</dbReference>
<reference evidence="2" key="1">
    <citation type="submission" date="2020-11" db="EMBL/GenBank/DDBJ databases">
        <authorList>
            <person name="Konstantinou D."/>
            <person name="Gkelis S."/>
            <person name="Popin R."/>
            <person name="Fewer D."/>
            <person name="Sivonen K."/>
        </authorList>
    </citation>
    <scope>NUCLEOTIDE SEQUENCE</scope>
    <source>
        <strain evidence="2">TAU-MAC 1115</strain>
    </source>
</reference>
<name>A0A947DJC6_9CYAN</name>
<keyword evidence="1" id="KW-0472">Membrane</keyword>
<evidence type="ECO:0000256" key="1">
    <source>
        <dbReference type="SAM" id="Phobius"/>
    </source>
</evidence>
<accession>A0A947DJC6</accession>
<dbReference type="EMBL" id="JADOES010000042">
    <property type="protein sequence ID" value="MBT9317294.1"/>
    <property type="molecule type" value="Genomic_DNA"/>
</dbReference>
<evidence type="ECO:0000313" key="2">
    <source>
        <dbReference type="EMBL" id="MBT9317294.1"/>
    </source>
</evidence>
<proteinExistence type="predicted"/>
<reference evidence="2" key="2">
    <citation type="journal article" date="2021" name="Mar. Drugs">
        <title>Genome Reduction and Secondary Metabolism of the Marine Sponge-Associated Cyanobacterium Leptothoe.</title>
        <authorList>
            <person name="Konstantinou D."/>
            <person name="Popin R.V."/>
            <person name="Fewer D.P."/>
            <person name="Sivonen K."/>
            <person name="Gkelis S."/>
        </authorList>
    </citation>
    <scope>NUCLEOTIDE SEQUENCE</scope>
    <source>
        <strain evidence="2">TAU-MAC 1115</strain>
    </source>
</reference>
<feature type="transmembrane region" description="Helical" evidence="1">
    <location>
        <begin position="46"/>
        <end position="65"/>
    </location>
</feature>
<feature type="transmembrane region" description="Helical" evidence="1">
    <location>
        <begin position="407"/>
        <end position="426"/>
    </location>
</feature>
<dbReference type="Proteomes" id="UP000717364">
    <property type="component" value="Unassembled WGS sequence"/>
</dbReference>
<keyword evidence="1" id="KW-1133">Transmembrane helix</keyword>
<keyword evidence="3" id="KW-1185">Reference proteome</keyword>
<feature type="transmembrane region" description="Helical" evidence="1">
    <location>
        <begin position="206"/>
        <end position="222"/>
    </location>
</feature>
<dbReference type="AlphaFoldDB" id="A0A947DJC6"/>
<feature type="transmembrane region" description="Helical" evidence="1">
    <location>
        <begin position="106"/>
        <end position="124"/>
    </location>
</feature>
<feature type="transmembrane region" description="Helical" evidence="1">
    <location>
        <begin position="370"/>
        <end position="395"/>
    </location>
</feature>
<feature type="transmembrane region" description="Helical" evidence="1">
    <location>
        <begin position="250"/>
        <end position="268"/>
    </location>
</feature>